<dbReference type="SUPFAM" id="SSF55021">
    <property type="entry name" value="ACT-like"/>
    <property type="match status" value="1"/>
</dbReference>
<organism evidence="11 12">
    <name type="scientific">Candidatus Portnoybacteria bacterium CG23_combo_of_CG06-09_8_20_14_all_37_13</name>
    <dbReference type="NCBI Taxonomy" id="1974819"/>
    <lineage>
        <taxon>Bacteria</taxon>
        <taxon>Candidatus Portnoyibacteriota</taxon>
    </lineage>
</organism>
<dbReference type="PANTHER" id="PTHR21022">
    <property type="entry name" value="PREPHENATE DEHYDRATASE P PROTEIN"/>
    <property type="match status" value="1"/>
</dbReference>
<evidence type="ECO:0000256" key="7">
    <source>
        <dbReference type="ARBA" id="ARBA00047848"/>
    </source>
</evidence>
<comment type="catalytic activity">
    <reaction evidence="7 8">
        <text>prephenate + H(+) = 3-phenylpyruvate + CO2 + H2O</text>
        <dbReference type="Rhea" id="RHEA:21648"/>
        <dbReference type="ChEBI" id="CHEBI:15377"/>
        <dbReference type="ChEBI" id="CHEBI:15378"/>
        <dbReference type="ChEBI" id="CHEBI:16526"/>
        <dbReference type="ChEBI" id="CHEBI:18005"/>
        <dbReference type="ChEBI" id="CHEBI:29934"/>
        <dbReference type="EC" id="4.2.1.51"/>
    </reaction>
</comment>
<protein>
    <recommendedName>
        <fullName evidence="2 8">Prephenate dehydratase</fullName>
        <shortName evidence="8">PDT</shortName>
        <ecNumber evidence="2 8">4.2.1.51</ecNumber>
    </recommendedName>
</protein>
<dbReference type="PANTHER" id="PTHR21022:SF19">
    <property type="entry name" value="PREPHENATE DEHYDRATASE-RELATED"/>
    <property type="match status" value="1"/>
</dbReference>
<dbReference type="Gene3D" id="3.40.190.10">
    <property type="entry name" value="Periplasmic binding protein-like II"/>
    <property type="match status" value="1"/>
</dbReference>
<accession>A0A2G9YD11</accession>
<feature type="domain" description="ACT" evidence="10">
    <location>
        <begin position="72"/>
        <end position="149"/>
    </location>
</feature>
<keyword evidence="5 8" id="KW-0584">Phenylalanine biosynthesis</keyword>
<evidence type="ECO:0000256" key="1">
    <source>
        <dbReference type="ARBA" id="ARBA00004741"/>
    </source>
</evidence>
<dbReference type="FunFam" id="3.30.70.260:FF:000012">
    <property type="entry name" value="Prephenate dehydratase"/>
    <property type="match status" value="1"/>
</dbReference>
<reference evidence="11 12" key="1">
    <citation type="submission" date="2017-09" db="EMBL/GenBank/DDBJ databases">
        <title>Depth-based differentiation of microbial function through sediment-hosted aquifers and enrichment of novel symbionts in the deep terrestrial subsurface.</title>
        <authorList>
            <person name="Probst A.J."/>
            <person name="Ladd B."/>
            <person name="Jarett J.K."/>
            <person name="Geller-Mcgrath D.E."/>
            <person name="Sieber C.M."/>
            <person name="Emerson J.B."/>
            <person name="Anantharaman K."/>
            <person name="Thomas B.C."/>
            <person name="Malmstrom R."/>
            <person name="Stieglmeier M."/>
            <person name="Klingl A."/>
            <person name="Woyke T."/>
            <person name="Ryan C.M."/>
            <person name="Banfield J.F."/>
        </authorList>
    </citation>
    <scope>NUCLEOTIDE SEQUENCE [LARGE SCALE GENOMIC DNA]</scope>
    <source>
        <strain evidence="11">CG23_combo_of_CG06-09_8_20_14_all_37_13</strain>
    </source>
</reference>
<evidence type="ECO:0000256" key="5">
    <source>
        <dbReference type="ARBA" id="ARBA00023222"/>
    </source>
</evidence>
<keyword evidence="6 8" id="KW-0456">Lyase</keyword>
<dbReference type="PROSITE" id="PS00858">
    <property type="entry name" value="PREPHENATE_DEHYDR_2"/>
    <property type="match status" value="1"/>
</dbReference>
<comment type="caution">
    <text evidence="11">The sequence shown here is derived from an EMBL/GenBank/DDBJ whole genome shotgun (WGS) entry which is preliminary data.</text>
</comment>
<dbReference type="EMBL" id="PCRH01000036">
    <property type="protein sequence ID" value="PIP17126.1"/>
    <property type="molecule type" value="Genomic_DNA"/>
</dbReference>
<dbReference type="PROSITE" id="PS51671">
    <property type="entry name" value="ACT"/>
    <property type="match status" value="1"/>
</dbReference>
<feature type="non-terminal residue" evidence="11">
    <location>
        <position position="1"/>
    </location>
</feature>
<evidence type="ECO:0000259" key="9">
    <source>
        <dbReference type="PROSITE" id="PS51171"/>
    </source>
</evidence>
<evidence type="ECO:0000256" key="4">
    <source>
        <dbReference type="ARBA" id="ARBA00023141"/>
    </source>
</evidence>
<keyword evidence="4 8" id="KW-0057">Aromatic amino acid biosynthesis</keyword>
<evidence type="ECO:0000259" key="10">
    <source>
        <dbReference type="PROSITE" id="PS51671"/>
    </source>
</evidence>
<dbReference type="EC" id="4.2.1.51" evidence="2 8"/>
<dbReference type="SUPFAM" id="SSF53850">
    <property type="entry name" value="Periplasmic binding protein-like II"/>
    <property type="match status" value="1"/>
</dbReference>
<gene>
    <name evidence="8" type="primary">pheA</name>
    <name evidence="11" type="ORF">COX44_01580</name>
</gene>
<dbReference type="Proteomes" id="UP000231480">
    <property type="component" value="Unassembled WGS sequence"/>
</dbReference>
<comment type="pathway">
    <text evidence="1 8">Amino-acid biosynthesis; L-phenylalanine biosynthesis; phenylpyruvate from prephenate: step 1/1.</text>
</comment>
<evidence type="ECO:0000256" key="2">
    <source>
        <dbReference type="ARBA" id="ARBA00013147"/>
    </source>
</evidence>
<evidence type="ECO:0000256" key="8">
    <source>
        <dbReference type="RuleBase" id="RU361254"/>
    </source>
</evidence>
<evidence type="ECO:0000313" key="11">
    <source>
        <dbReference type="EMBL" id="PIP17126.1"/>
    </source>
</evidence>
<dbReference type="Pfam" id="PF01842">
    <property type="entry name" value="ACT"/>
    <property type="match status" value="1"/>
</dbReference>
<dbReference type="InterPro" id="IPR002912">
    <property type="entry name" value="ACT_dom"/>
</dbReference>
<dbReference type="InterPro" id="IPR045865">
    <property type="entry name" value="ACT-like_dom_sf"/>
</dbReference>
<dbReference type="InterPro" id="IPR001086">
    <property type="entry name" value="Preph_deHydtase"/>
</dbReference>
<keyword evidence="3 8" id="KW-0028">Amino-acid biosynthesis</keyword>
<dbReference type="CDD" id="cd04905">
    <property type="entry name" value="ACT_CM-PDT"/>
    <property type="match status" value="1"/>
</dbReference>
<evidence type="ECO:0000313" key="12">
    <source>
        <dbReference type="Proteomes" id="UP000231480"/>
    </source>
</evidence>
<dbReference type="PROSITE" id="PS51171">
    <property type="entry name" value="PREPHENATE_DEHYDR_3"/>
    <property type="match status" value="1"/>
</dbReference>
<dbReference type="UniPathway" id="UPA00121">
    <property type="reaction ID" value="UER00345"/>
</dbReference>
<evidence type="ECO:0000256" key="3">
    <source>
        <dbReference type="ARBA" id="ARBA00022605"/>
    </source>
</evidence>
<dbReference type="InterPro" id="IPR018528">
    <property type="entry name" value="Preph_deHydtase_CS"/>
</dbReference>
<feature type="domain" description="Prephenate dehydratase" evidence="9">
    <location>
        <begin position="1"/>
        <end position="60"/>
    </location>
</feature>
<name>A0A2G9YD11_9BACT</name>
<sequence>LIPISVYNTAAAVKILKNKNIKDGGAIASERAASLYKMKILKKGVETTPKNFTRFFIVAKRTPPQAKKMKTSIVFSLKHHPKSLFKVLEIFAQKNINLTKIESRPIIGKPWEYNFYLDFIGSLKEKKIKKALKELREKTISSKTLGSYPQARGKQ</sequence>
<dbReference type="AlphaFoldDB" id="A0A2G9YD11"/>
<dbReference type="GO" id="GO:0005737">
    <property type="term" value="C:cytoplasm"/>
    <property type="evidence" value="ECO:0007669"/>
    <property type="project" value="TreeGrafter"/>
</dbReference>
<dbReference type="Gene3D" id="3.30.70.260">
    <property type="match status" value="1"/>
</dbReference>
<dbReference type="Pfam" id="PF00800">
    <property type="entry name" value="PDT"/>
    <property type="match status" value="1"/>
</dbReference>
<dbReference type="GO" id="GO:0004664">
    <property type="term" value="F:prephenate dehydratase activity"/>
    <property type="evidence" value="ECO:0007669"/>
    <property type="project" value="UniProtKB-UniRule"/>
</dbReference>
<proteinExistence type="predicted"/>
<evidence type="ECO:0000256" key="6">
    <source>
        <dbReference type="ARBA" id="ARBA00023239"/>
    </source>
</evidence>
<dbReference type="GO" id="GO:0009094">
    <property type="term" value="P:L-phenylalanine biosynthetic process"/>
    <property type="evidence" value="ECO:0007669"/>
    <property type="project" value="UniProtKB-UniPathway"/>
</dbReference>